<gene>
    <name evidence="1" type="ORF">FEQ00_02903</name>
</gene>
<organism evidence="1 2">
    <name type="scientific">Burkholderia pseudomultivorans</name>
    <dbReference type="NCBI Taxonomy" id="1207504"/>
    <lineage>
        <taxon>Bacteria</taxon>
        <taxon>Pseudomonadati</taxon>
        <taxon>Pseudomonadota</taxon>
        <taxon>Betaproteobacteria</taxon>
        <taxon>Burkholderiales</taxon>
        <taxon>Burkholderiaceae</taxon>
        <taxon>Burkholderia</taxon>
        <taxon>Burkholderia cepacia complex</taxon>
    </lineage>
</organism>
<dbReference type="Proteomes" id="UP001248067">
    <property type="component" value="Unassembled WGS sequence"/>
</dbReference>
<accession>A0ABU2E3P0</accession>
<proteinExistence type="predicted"/>
<keyword evidence="2" id="KW-1185">Reference proteome</keyword>
<evidence type="ECO:0000313" key="2">
    <source>
        <dbReference type="Proteomes" id="UP001248067"/>
    </source>
</evidence>
<dbReference type="EMBL" id="VJSY01000019">
    <property type="protein sequence ID" value="MDR8754480.1"/>
    <property type="molecule type" value="Genomic_DNA"/>
</dbReference>
<evidence type="ECO:0000313" key="1">
    <source>
        <dbReference type="EMBL" id="MDR8754480.1"/>
    </source>
</evidence>
<reference evidence="1 2" key="1">
    <citation type="submission" date="2019-06" db="EMBL/GenBank/DDBJ databases">
        <title>Evolution of Burkholderia multivorans in the lungs of Cystic Fibrosis patients.</title>
        <authorList>
            <person name="Moreira L.M."/>
        </authorList>
    </citation>
    <scope>NUCLEOTIDE SEQUENCE [LARGE SCALE GENOMIC DNA]</scope>
    <source>
        <strain evidence="1 2">VC13239</strain>
    </source>
</reference>
<sequence>MIAWSKAQVKKRLIIFRLRRLNRQSYDFSTE</sequence>
<protein>
    <submittedName>
        <fullName evidence="1">Uncharacterized protein</fullName>
    </submittedName>
</protein>
<comment type="caution">
    <text evidence="1">The sequence shown here is derived from an EMBL/GenBank/DDBJ whole genome shotgun (WGS) entry which is preliminary data.</text>
</comment>
<name>A0ABU2E3P0_9BURK</name>